<dbReference type="EMBL" id="BMOS01000001">
    <property type="protein sequence ID" value="GGN48538.1"/>
    <property type="molecule type" value="Genomic_DNA"/>
</dbReference>
<sequence>MKKYISILVFSLLLAACTGEEADGTAEGTADIAYDTESYGVEESELQVSDGEEGQDAETENSVEDVEVDSAESNRKVIYTADINVETDDFTAFSNQVQKEAARIGGYVLESTLYNEQAEDLKSGQMTIRIPQEDFHPFLDFIEEGSTKVLDHYVSGEDVTEEFVDLESRLKSKEQVEERLLDFLAGAEETEDLLKISNDLAQVQEEIEMIVGRMNYLQDKTDFSTITISIRERNVTLTNVNDDLNTWQETKQQFMKSINSIITTLSKLSILIIGNLPVLAIIGVLALSGFFIWRKQKKNK</sequence>
<dbReference type="PROSITE" id="PS51257">
    <property type="entry name" value="PROKAR_LIPOPROTEIN"/>
    <property type="match status" value="1"/>
</dbReference>
<reference evidence="4" key="2">
    <citation type="submission" date="2020-09" db="EMBL/GenBank/DDBJ databases">
        <authorList>
            <person name="Sun Q."/>
            <person name="Ohkuma M."/>
        </authorList>
    </citation>
    <scope>NUCLEOTIDE SEQUENCE</scope>
    <source>
        <strain evidence="4">JCM 17251</strain>
    </source>
</reference>
<keyword evidence="5" id="KW-1185">Reference proteome</keyword>
<feature type="transmembrane region" description="Helical" evidence="1">
    <location>
        <begin position="268"/>
        <end position="293"/>
    </location>
</feature>
<evidence type="ECO:0000259" key="3">
    <source>
        <dbReference type="Pfam" id="PF14257"/>
    </source>
</evidence>
<protein>
    <recommendedName>
        <fullName evidence="3">DUF4349 domain-containing protein</fullName>
    </recommendedName>
</protein>
<dbReference type="Proteomes" id="UP000624041">
    <property type="component" value="Unassembled WGS sequence"/>
</dbReference>
<feature type="domain" description="DUF4349" evidence="3">
    <location>
        <begin position="75"/>
        <end position="287"/>
    </location>
</feature>
<dbReference type="InterPro" id="IPR025645">
    <property type="entry name" value="DUF4349"/>
</dbReference>
<evidence type="ECO:0000256" key="1">
    <source>
        <dbReference type="SAM" id="Phobius"/>
    </source>
</evidence>
<organism evidence="4 5">
    <name type="scientific">Oceanobacillus indicireducens</name>
    <dbReference type="NCBI Taxonomy" id="1004261"/>
    <lineage>
        <taxon>Bacteria</taxon>
        <taxon>Bacillati</taxon>
        <taxon>Bacillota</taxon>
        <taxon>Bacilli</taxon>
        <taxon>Bacillales</taxon>
        <taxon>Bacillaceae</taxon>
        <taxon>Oceanobacillus</taxon>
    </lineage>
</organism>
<dbReference type="Pfam" id="PF14257">
    <property type="entry name" value="DUF4349"/>
    <property type="match status" value="1"/>
</dbReference>
<evidence type="ECO:0000313" key="4">
    <source>
        <dbReference type="EMBL" id="GGN48538.1"/>
    </source>
</evidence>
<feature type="signal peptide" evidence="2">
    <location>
        <begin position="1"/>
        <end position="22"/>
    </location>
</feature>
<evidence type="ECO:0000256" key="2">
    <source>
        <dbReference type="SAM" id="SignalP"/>
    </source>
</evidence>
<keyword evidence="1" id="KW-0472">Membrane</keyword>
<keyword evidence="2" id="KW-0732">Signal</keyword>
<reference evidence="4" key="1">
    <citation type="journal article" date="2014" name="Int. J. Syst. Evol. Microbiol.">
        <title>Complete genome sequence of Corynebacterium casei LMG S-19264T (=DSM 44701T), isolated from a smear-ripened cheese.</title>
        <authorList>
            <consortium name="US DOE Joint Genome Institute (JGI-PGF)"/>
            <person name="Walter F."/>
            <person name="Albersmeier A."/>
            <person name="Kalinowski J."/>
            <person name="Ruckert C."/>
        </authorList>
    </citation>
    <scope>NUCLEOTIDE SEQUENCE</scope>
    <source>
        <strain evidence="4">JCM 17251</strain>
    </source>
</reference>
<dbReference type="RefSeq" id="WP_188855531.1">
    <property type="nucleotide sequence ID" value="NZ_BMOS01000001.1"/>
</dbReference>
<name>A0A918CY73_9BACI</name>
<accession>A0A918CY73</accession>
<feature type="chain" id="PRO_5036746274" description="DUF4349 domain-containing protein" evidence="2">
    <location>
        <begin position="23"/>
        <end position="300"/>
    </location>
</feature>
<keyword evidence="1" id="KW-1133">Transmembrane helix</keyword>
<keyword evidence="1" id="KW-0812">Transmembrane</keyword>
<comment type="caution">
    <text evidence="4">The sequence shown here is derived from an EMBL/GenBank/DDBJ whole genome shotgun (WGS) entry which is preliminary data.</text>
</comment>
<dbReference type="AlphaFoldDB" id="A0A918CY73"/>
<gene>
    <name evidence="4" type="ORF">GCM10007971_00300</name>
</gene>
<proteinExistence type="predicted"/>
<evidence type="ECO:0000313" key="5">
    <source>
        <dbReference type="Proteomes" id="UP000624041"/>
    </source>
</evidence>